<dbReference type="RefSeq" id="WP_094569640.1">
    <property type="nucleotide sequence ID" value="NZ_CP022743.1"/>
</dbReference>
<proteinExistence type="predicted"/>
<dbReference type="Pfam" id="PF10162">
    <property type="entry name" value="G8"/>
    <property type="match status" value="1"/>
</dbReference>
<evidence type="ECO:0000259" key="1">
    <source>
        <dbReference type="Pfam" id="PF10162"/>
    </source>
</evidence>
<protein>
    <recommendedName>
        <fullName evidence="1">G8 domain-containing protein</fullName>
    </recommendedName>
</protein>
<dbReference type="Proteomes" id="UP000215002">
    <property type="component" value="Chromosome"/>
</dbReference>
<dbReference type="KEGG" id="muc:MuYL_1244"/>
<organism evidence="2 3">
    <name type="scientific">Mucilaginibacter xinganensis</name>
    <dbReference type="NCBI Taxonomy" id="1234841"/>
    <lineage>
        <taxon>Bacteria</taxon>
        <taxon>Pseudomonadati</taxon>
        <taxon>Bacteroidota</taxon>
        <taxon>Sphingobacteriia</taxon>
        <taxon>Sphingobacteriales</taxon>
        <taxon>Sphingobacteriaceae</taxon>
        <taxon>Mucilaginibacter</taxon>
    </lineage>
</organism>
<evidence type="ECO:0000313" key="3">
    <source>
        <dbReference type="Proteomes" id="UP000215002"/>
    </source>
</evidence>
<name>A0A223NTD4_9SPHI</name>
<dbReference type="EMBL" id="CP022743">
    <property type="protein sequence ID" value="ASU33142.1"/>
    <property type="molecule type" value="Genomic_DNA"/>
</dbReference>
<keyword evidence="3" id="KW-1185">Reference proteome</keyword>
<sequence>MIAVSTSPPNLSMLRKFNVWYSVADGNFNDPSIWISNGKKKHNYPQAGDDVYINFNHKVTIDTNTYSVKNIYVYGYLIFSYSVNSALSVMGNIYAPGVVDMGGTTQATLKLYGFSNYINKYNFINPGISTIIEYSGLNDQDILDLPYVGLTVSGAGYKNVNYSLTVSGPFQLEGSVNFFNKYISNTLIFNGNISLNGSDAKFASFDNTVNATIEIRGNIESDLRHNKILFGTGILYWTGNNYCHIGGGTPYYNYNTMIIKSGKTFTIYPDPSPFVCYGSINGEDPTSTFNVSGGFYQATNIEPMATAGVYNYNYGGTSNLGYIFNGDYTLPHTNYHRLEIQGTGTKSLSGDTIIGEILNLNGDSLDLGNYAITVTSTANISGIIKKETSSTGLILFKGQLVGNAGSARFTVPGTLIEFQNGATWDIRNFSLIAVGGTTFKFTTRSQTLEVGGGTGLRIGADILISGPITITNQNQGFGILGVLNGDNILSKFLNTKFFDYQNLQAPMLTGILDSGSTDTTSCLFQYSLNGNQNITAGIYSNLTLSNGGSKKLLGDVSVLNTYNLNSPATLDTNGYSITNP</sequence>
<reference evidence="2 3" key="1">
    <citation type="submission" date="2017-08" db="EMBL/GenBank/DDBJ databases">
        <title>Complete genome sequence of Mucilaginibacter sp. strain BJC16-A31.</title>
        <authorList>
            <consortium name="Henan University of Science and Technology"/>
            <person name="You X."/>
        </authorList>
    </citation>
    <scope>NUCLEOTIDE SEQUENCE [LARGE SCALE GENOMIC DNA]</scope>
    <source>
        <strain evidence="2 3">BJC16-A31</strain>
    </source>
</reference>
<accession>A0A223NTD4</accession>
<dbReference type="InterPro" id="IPR019316">
    <property type="entry name" value="G8_domain"/>
</dbReference>
<evidence type="ECO:0000313" key="2">
    <source>
        <dbReference type="EMBL" id="ASU33142.1"/>
    </source>
</evidence>
<dbReference type="AlphaFoldDB" id="A0A223NTD4"/>
<gene>
    <name evidence="2" type="ORF">MuYL_1244</name>
</gene>
<feature type="domain" description="G8" evidence="1">
    <location>
        <begin position="41"/>
        <end position="105"/>
    </location>
</feature>
<dbReference type="OrthoDB" id="791765at2"/>